<dbReference type="InterPro" id="IPR011856">
    <property type="entry name" value="tRNA_endonuc-like_dom_sf"/>
</dbReference>
<dbReference type="EMBL" id="RBRY01000141">
    <property type="protein sequence ID" value="RMR52579.1"/>
    <property type="molecule type" value="Genomic_DNA"/>
</dbReference>
<comment type="cofactor">
    <cofactor evidence="2">
        <name>Mn(2+)</name>
        <dbReference type="ChEBI" id="CHEBI:29035"/>
    </cofactor>
</comment>
<feature type="domain" description="VRR-NUC" evidence="11">
    <location>
        <begin position="455"/>
        <end position="569"/>
    </location>
</feature>
<evidence type="ECO:0000256" key="2">
    <source>
        <dbReference type="ARBA" id="ARBA00001936"/>
    </source>
</evidence>
<dbReference type="InterPro" id="IPR033315">
    <property type="entry name" value="Fan1-like"/>
</dbReference>
<evidence type="ECO:0000313" key="14">
    <source>
        <dbReference type="Proteomes" id="UP000278332"/>
    </source>
</evidence>
<dbReference type="GO" id="GO:0046872">
    <property type="term" value="F:metal ion binding"/>
    <property type="evidence" value="ECO:0007669"/>
    <property type="project" value="UniProtKB-KW"/>
</dbReference>
<dbReference type="PANTHER" id="PTHR15749">
    <property type="entry name" value="FANCONI-ASSOCIATED NUCLEASE 1"/>
    <property type="match status" value="1"/>
</dbReference>
<evidence type="ECO:0000256" key="10">
    <source>
        <dbReference type="ARBA" id="ARBA00023211"/>
    </source>
</evidence>
<keyword evidence="6" id="KW-0540">Nuclease</keyword>
<evidence type="ECO:0000313" key="13">
    <source>
        <dbReference type="EMBL" id="RMR52579.1"/>
    </source>
</evidence>
<dbReference type="Proteomes" id="UP000278332">
    <property type="component" value="Unassembled WGS sequence"/>
</dbReference>
<dbReference type="GO" id="GO:0003676">
    <property type="term" value="F:nucleic acid binding"/>
    <property type="evidence" value="ECO:0007669"/>
    <property type="project" value="InterPro"/>
</dbReference>
<comment type="caution">
    <text evidence="13">The sequence shown here is derived from an EMBL/GenBank/DDBJ whole genome shotgun (WGS) entry which is preliminary data.</text>
</comment>
<keyword evidence="8" id="KW-0378">Hydrolase</keyword>
<protein>
    <recommendedName>
        <fullName evidence="5">phosphodiesterase I</fullName>
        <ecNumber evidence="5">3.1.4.1</ecNumber>
    </recommendedName>
</protein>
<dbReference type="InterPro" id="IPR040603">
    <property type="entry name" value="FAN1_SAP_bact"/>
</dbReference>
<evidence type="ECO:0000256" key="3">
    <source>
        <dbReference type="ARBA" id="ARBA00001946"/>
    </source>
</evidence>
<keyword evidence="9" id="KW-0460">Magnesium</keyword>
<proteinExistence type="inferred from homology"/>
<evidence type="ECO:0000313" key="12">
    <source>
        <dbReference type="EMBL" id="GFM90568.1"/>
    </source>
</evidence>
<dbReference type="Pfam" id="PF08774">
    <property type="entry name" value="VRR_NUC"/>
    <property type="match status" value="1"/>
</dbReference>
<dbReference type="Proteomes" id="UP000614982">
    <property type="component" value="Unassembled WGS sequence"/>
</dbReference>
<comment type="cofactor">
    <cofactor evidence="3">
        <name>Mg(2+)</name>
        <dbReference type="ChEBI" id="CHEBI:18420"/>
    </cofactor>
</comment>
<accession>A0A3M4VMU1</accession>
<dbReference type="Pfam" id="PF21315">
    <property type="entry name" value="FAN1_HTH"/>
    <property type="match status" value="1"/>
</dbReference>
<dbReference type="AlphaFoldDB" id="A0A3M4VMU1"/>
<keyword evidence="7" id="KW-0479">Metal-binding</keyword>
<dbReference type="GO" id="GO:0036297">
    <property type="term" value="P:interstrand cross-link repair"/>
    <property type="evidence" value="ECO:0007669"/>
    <property type="project" value="InterPro"/>
</dbReference>
<name>A0A3M4VMU1_PSECI</name>
<dbReference type="PANTHER" id="PTHR15749:SF4">
    <property type="entry name" value="FANCONI-ASSOCIATED NUCLEASE 1"/>
    <property type="match status" value="1"/>
</dbReference>
<evidence type="ECO:0000259" key="11">
    <source>
        <dbReference type="SMART" id="SM00990"/>
    </source>
</evidence>
<evidence type="ECO:0000256" key="4">
    <source>
        <dbReference type="ARBA" id="ARBA00005533"/>
    </source>
</evidence>
<dbReference type="EMBL" id="BLWA01000001">
    <property type="protein sequence ID" value="GFM90568.1"/>
    <property type="molecule type" value="Genomic_DNA"/>
</dbReference>
<dbReference type="InterPro" id="IPR014883">
    <property type="entry name" value="VRR_NUC"/>
</dbReference>
<dbReference type="Pfam" id="PF18081">
    <property type="entry name" value="FANC_SAP"/>
    <property type="match status" value="1"/>
</dbReference>
<organism evidence="13 14">
    <name type="scientific">Pseudomonas cichorii</name>
    <dbReference type="NCBI Taxonomy" id="36746"/>
    <lineage>
        <taxon>Bacteria</taxon>
        <taxon>Pseudomonadati</taxon>
        <taxon>Pseudomonadota</taxon>
        <taxon>Gammaproteobacteria</taxon>
        <taxon>Pseudomonadales</taxon>
        <taxon>Pseudomonadaceae</taxon>
        <taxon>Pseudomonas</taxon>
    </lineage>
</organism>
<dbReference type="FunFam" id="3.40.1350.10:FF:000024">
    <property type="entry name" value="Fanconi-associated nuclease"/>
    <property type="match status" value="1"/>
</dbReference>
<comment type="similarity">
    <text evidence="4">Belongs to the FAN1 family.</text>
</comment>
<sequence>MDSWLESVRITSILGRLSLPYVTVSLSTPPLDNPFYYLENFRQVLAWIVQRYDDLLDEHERRFISDFSGLPTPAQGLLVRMVMRKGTLFRASKLDYDEIGDTREAALPLLAHGLIDARPRLDLEALFQLLRKDELSQCFKAHAVKGPERKPQWLERLQSVYEVAQPLDQWHPDLDDQVFELKVMPLCDRLRLLYFGNLYQEWSEFVLADLGIFRYEKVEFSPDSRAISERVDIDVCLQLHACREAMEQGIELALLAEQAMAIETRNPWLQRRCAKLLFHIGQQAERLKEWPLALEVYRQCNYPGARSRQIRVLELSAEYAQAMALLEQVRAVPQNDAELQHLQRILPRLQRKLGLAVEKRAAARSVSRLDLSVVPVPGLSVEFLTREHLAEEGSEVHYVENALINSLFGLLCWKAIFAPLPGAFFHPFHSAPSDLLSPDFYQRRAALFDECLAQLESGTYQATIREHFQSKSGLQSPFVFWSVLTPELLEQALHCLPAEHLGHWFRRLLQDIKANRTGMPDLIQFFPEQRRYRMIEVKGPGDRLQDNQLRWLDFCAEHGMPVEVCYVQWAPDQLD</sequence>
<evidence type="ECO:0000313" key="15">
    <source>
        <dbReference type="Proteomes" id="UP000614982"/>
    </source>
</evidence>
<evidence type="ECO:0000256" key="1">
    <source>
        <dbReference type="ARBA" id="ARBA00000983"/>
    </source>
</evidence>
<dbReference type="InterPro" id="IPR049125">
    <property type="entry name" value="FAN1-like_WH"/>
</dbReference>
<dbReference type="EC" id="3.1.4.1" evidence="5"/>
<evidence type="ECO:0000256" key="9">
    <source>
        <dbReference type="ARBA" id="ARBA00022842"/>
    </source>
</evidence>
<dbReference type="GO" id="GO:0004528">
    <property type="term" value="F:phosphodiesterase I activity"/>
    <property type="evidence" value="ECO:0007669"/>
    <property type="project" value="UniProtKB-EC"/>
</dbReference>
<evidence type="ECO:0000256" key="7">
    <source>
        <dbReference type="ARBA" id="ARBA00022723"/>
    </source>
</evidence>
<keyword evidence="10" id="KW-0464">Manganese</keyword>
<gene>
    <name evidence="13" type="ORF">ALP84_03507</name>
    <name evidence="12" type="ORF">PSCICP_05400</name>
</gene>
<evidence type="ECO:0000256" key="6">
    <source>
        <dbReference type="ARBA" id="ARBA00022722"/>
    </source>
</evidence>
<keyword evidence="15" id="KW-1185">Reference proteome</keyword>
<comment type="catalytic activity">
    <reaction evidence="1">
        <text>Hydrolytically removes 5'-nucleotides successively from the 3'-hydroxy termini of 3'-hydroxy-terminated oligonucleotides.</text>
        <dbReference type="EC" id="3.1.4.1"/>
    </reaction>
</comment>
<reference evidence="13 14" key="1">
    <citation type="submission" date="2018-08" db="EMBL/GenBank/DDBJ databases">
        <title>Recombination of ecologically and evolutionarily significant loci maintains genetic cohesion in the Pseudomonas syringae species complex.</title>
        <authorList>
            <person name="Dillon M."/>
            <person name="Thakur S."/>
            <person name="Almeida R.N.D."/>
            <person name="Weir B.S."/>
            <person name="Guttman D.S."/>
        </authorList>
    </citation>
    <scope>NUCLEOTIDE SEQUENCE [LARGE SCALE GENOMIC DNA]</scope>
    <source>
        <strain evidence="13 14">ICMP 6917</strain>
    </source>
</reference>
<dbReference type="Gene3D" id="3.40.1350.10">
    <property type="match status" value="1"/>
</dbReference>
<reference evidence="12 15" key="2">
    <citation type="submission" date="2020-05" db="EMBL/GenBank/DDBJ databases">
        <title>Genetic diversity of Pseudomonas cichorii.</title>
        <authorList>
            <person name="Tani S."/>
            <person name="Yagi H."/>
            <person name="Hashimoto S."/>
            <person name="Iiyama K."/>
            <person name="Furuya N."/>
        </authorList>
    </citation>
    <scope>NUCLEOTIDE SEQUENCE [LARGE SCALE GENOMIC DNA]</scope>
    <source>
        <strain evidence="12 15">LMG 2162</strain>
    </source>
</reference>
<dbReference type="SMART" id="SM00990">
    <property type="entry name" value="VRR_NUC"/>
    <property type="match status" value="1"/>
</dbReference>
<dbReference type="OrthoDB" id="9803913at2"/>
<evidence type="ECO:0000256" key="8">
    <source>
        <dbReference type="ARBA" id="ARBA00022801"/>
    </source>
</evidence>
<evidence type="ECO:0000256" key="5">
    <source>
        <dbReference type="ARBA" id="ARBA00012029"/>
    </source>
</evidence>